<evidence type="ECO:0000256" key="2">
    <source>
        <dbReference type="ARBA" id="ARBA00022679"/>
    </source>
</evidence>
<evidence type="ECO:0000313" key="7">
    <source>
        <dbReference type="EMBL" id="KAK9906133.1"/>
    </source>
</evidence>
<keyword evidence="1" id="KW-0723">Serine/threonine-protein kinase</keyword>
<dbReference type="Pfam" id="PF11883">
    <property type="entry name" value="DUF3403"/>
    <property type="match status" value="1"/>
</dbReference>
<dbReference type="InterPro" id="IPR021820">
    <property type="entry name" value="S-locus_recpt_kinase_C"/>
</dbReference>
<dbReference type="PROSITE" id="PS50011">
    <property type="entry name" value="PROTEIN_KINASE_DOM"/>
    <property type="match status" value="1"/>
</dbReference>
<dbReference type="EMBL" id="JBEDUW010000089">
    <property type="protein sequence ID" value="KAK9906133.1"/>
    <property type="molecule type" value="Genomic_DNA"/>
</dbReference>
<gene>
    <name evidence="7" type="ORF">M0R45_002839</name>
</gene>
<dbReference type="InterPro" id="IPR001245">
    <property type="entry name" value="Ser-Thr/Tyr_kinase_cat_dom"/>
</dbReference>
<evidence type="ECO:0000256" key="5">
    <source>
        <dbReference type="ARBA" id="ARBA00022840"/>
    </source>
</evidence>
<dbReference type="AlphaFoldDB" id="A0AAW1VQK0"/>
<dbReference type="Gene3D" id="1.10.510.10">
    <property type="entry name" value="Transferase(Phosphotransferase) domain 1"/>
    <property type="match status" value="1"/>
</dbReference>
<dbReference type="GO" id="GO:0005886">
    <property type="term" value="C:plasma membrane"/>
    <property type="evidence" value="ECO:0007669"/>
    <property type="project" value="TreeGrafter"/>
</dbReference>
<dbReference type="PANTHER" id="PTHR27002">
    <property type="entry name" value="RECEPTOR-LIKE SERINE/THREONINE-PROTEIN KINASE SD1-8"/>
    <property type="match status" value="1"/>
</dbReference>
<dbReference type="InterPro" id="IPR000719">
    <property type="entry name" value="Prot_kinase_dom"/>
</dbReference>
<dbReference type="GO" id="GO:0005524">
    <property type="term" value="F:ATP binding"/>
    <property type="evidence" value="ECO:0007669"/>
    <property type="project" value="UniProtKB-KW"/>
</dbReference>
<reference evidence="7 8" key="1">
    <citation type="journal article" date="2023" name="G3 (Bethesda)">
        <title>A chromosome-length genome assembly and annotation of blackberry (Rubus argutus, cv. 'Hillquist').</title>
        <authorList>
            <person name="Bruna T."/>
            <person name="Aryal R."/>
            <person name="Dudchenko O."/>
            <person name="Sargent D.J."/>
            <person name="Mead D."/>
            <person name="Buti M."/>
            <person name="Cavallini A."/>
            <person name="Hytonen T."/>
            <person name="Andres J."/>
            <person name="Pham M."/>
            <person name="Weisz D."/>
            <person name="Mascagni F."/>
            <person name="Usai G."/>
            <person name="Natali L."/>
            <person name="Bassil N."/>
            <person name="Fernandez G.E."/>
            <person name="Lomsadze A."/>
            <person name="Armour M."/>
            <person name="Olukolu B."/>
            <person name="Poorten T."/>
            <person name="Britton C."/>
            <person name="Davik J."/>
            <person name="Ashrafi H."/>
            <person name="Aiden E.L."/>
            <person name="Borodovsky M."/>
            <person name="Worthington M."/>
        </authorList>
    </citation>
    <scope>NUCLEOTIDE SEQUENCE [LARGE SCALE GENOMIC DNA]</scope>
    <source>
        <strain evidence="7">PI 553951</strain>
    </source>
</reference>
<keyword evidence="4" id="KW-0418">Kinase</keyword>
<dbReference type="PANTHER" id="PTHR27002:SF616">
    <property type="entry name" value="RECEPTOR-LIKE SERINE_THREONINE-PROTEIN KINASE"/>
    <property type="match status" value="1"/>
</dbReference>
<keyword evidence="5" id="KW-0067">ATP-binding</keyword>
<evidence type="ECO:0000256" key="3">
    <source>
        <dbReference type="ARBA" id="ARBA00022741"/>
    </source>
</evidence>
<dbReference type="Pfam" id="PF07714">
    <property type="entry name" value="PK_Tyr_Ser-Thr"/>
    <property type="match status" value="1"/>
</dbReference>
<evidence type="ECO:0000259" key="6">
    <source>
        <dbReference type="PROSITE" id="PS50011"/>
    </source>
</evidence>
<evidence type="ECO:0000256" key="1">
    <source>
        <dbReference type="ARBA" id="ARBA00022527"/>
    </source>
</evidence>
<feature type="domain" description="Protein kinase" evidence="6">
    <location>
        <begin position="1"/>
        <end position="140"/>
    </location>
</feature>
<evidence type="ECO:0000256" key="4">
    <source>
        <dbReference type="ARBA" id="ARBA00022777"/>
    </source>
</evidence>
<dbReference type="SUPFAM" id="SSF56112">
    <property type="entry name" value="Protein kinase-like (PK-like)"/>
    <property type="match status" value="1"/>
</dbReference>
<protein>
    <recommendedName>
        <fullName evidence="6">Protein kinase domain-containing protein</fullName>
    </recommendedName>
</protein>
<organism evidence="7 8">
    <name type="scientific">Rubus argutus</name>
    <name type="common">Southern blackberry</name>
    <dbReference type="NCBI Taxonomy" id="59490"/>
    <lineage>
        <taxon>Eukaryota</taxon>
        <taxon>Viridiplantae</taxon>
        <taxon>Streptophyta</taxon>
        <taxon>Embryophyta</taxon>
        <taxon>Tracheophyta</taxon>
        <taxon>Spermatophyta</taxon>
        <taxon>Magnoliopsida</taxon>
        <taxon>eudicotyledons</taxon>
        <taxon>Gunneridae</taxon>
        <taxon>Pentapetalae</taxon>
        <taxon>rosids</taxon>
        <taxon>fabids</taxon>
        <taxon>Rosales</taxon>
        <taxon>Rosaceae</taxon>
        <taxon>Rosoideae</taxon>
        <taxon>Rosoideae incertae sedis</taxon>
        <taxon>Rubus</taxon>
    </lineage>
</organism>
<dbReference type="FunFam" id="1.10.510.10:FF:001722">
    <property type="entry name" value="G-type lectin S-receptor-like serine/threonine-protein kinase B120"/>
    <property type="match status" value="1"/>
</dbReference>
<dbReference type="GO" id="GO:0004674">
    <property type="term" value="F:protein serine/threonine kinase activity"/>
    <property type="evidence" value="ECO:0007669"/>
    <property type="project" value="UniProtKB-KW"/>
</dbReference>
<evidence type="ECO:0000313" key="8">
    <source>
        <dbReference type="Proteomes" id="UP001457282"/>
    </source>
</evidence>
<accession>A0AAW1VQK0</accession>
<keyword evidence="3" id="KW-0547">Nucleotide-binding</keyword>
<comment type="caution">
    <text evidence="7">The sequence shown here is derived from an EMBL/GenBank/DDBJ whole genome shotgun (WGS) entry which is preliminary data.</text>
</comment>
<dbReference type="Proteomes" id="UP001457282">
    <property type="component" value="Unassembled WGS sequence"/>
</dbReference>
<proteinExistence type="predicted"/>
<sequence length="171" mass="18783">MARTFGGDQTGGVTRKVVGTYGYMAPEYAIDGKFSVKSDVFSFGILLLETVSGKRSRGFCDPVGNLNLIGHAWRLWKEGRSLELIDECFRDSCTLSEILHCIHVVLLCVQERPEDRPNMSTVILMLGGGCALPQPKRPGFFVGRYSSDTDSSCKNDTCSIYGSTITVLEGR</sequence>
<keyword evidence="2" id="KW-0808">Transferase</keyword>
<name>A0AAW1VQK0_RUBAR</name>
<keyword evidence="8" id="KW-1185">Reference proteome</keyword>
<dbReference type="InterPro" id="IPR011009">
    <property type="entry name" value="Kinase-like_dom_sf"/>
</dbReference>